<protein>
    <submittedName>
        <fullName evidence="2">6232_t:CDS:1</fullName>
    </submittedName>
</protein>
<organism evidence="2 3">
    <name type="scientific">Gigaspora margarita</name>
    <dbReference type="NCBI Taxonomy" id="4874"/>
    <lineage>
        <taxon>Eukaryota</taxon>
        <taxon>Fungi</taxon>
        <taxon>Fungi incertae sedis</taxon>
        <taxon>Mucoromycota</taxon>
        <taxon>Glomeromycotina</taxon>
        <taxon>Glomeromycetes</taxon>
        <taxon>Diversisporales</taxon>
        <taxon>Gigasporaceae</taxon>
        <taxon>Gigaspora</taxon>
    </lineage>
</organism>
<evidence type="ECO:0000313" key="3">
    <source>
        <dbReference type="Proteomes" id="UP000789901"/>
    </source>
</evidence>
<feature type="compositionally biased region" description="Polar residues" evidence="1">
    <location>
        <begin position="62"/>
        <end position="73"/>
    </location>
</feature>
<reference evidence="2 3" key="1">
    <citation type="submission" date="2021-06" db="EMBL/GenBank/DDBJ databases">
        <authorList>
            <person name="Kallberg Y."/>
            <person name="Tangrot J."/>
            <person name="Rosling A."/>
        </authorList>
    </citation>
    <scope>NUCLEOTIDE SEQUENCE [LARGE SCALE GENOMIC DNA]</scope>
    <source>
        <strain evidence="2 3">120-4 pot B 10/14</strain>
    </source>
</reference>
<dbReference type="EMBL" id="CAJVQB010008366">
    <property type="protein sequence ID" value="CAG8717808.1"/>
    <property type="molecule type" value="Genomic_DNA"/>
</dbReference>
<name>A0ABN7V1I4_GIGMA</name>
<feature type="non-terminal residue" evidence="2">
    <location>
        <position position="87"/>
    </location>
</feature>
<evidence type="ECO:0000313" key="2">
    <source>
        <dbReference type="EMBL" id="CAG8717808.1"/>
    </source>
</evidence>
<feature type="region of interest" description="Disordered" evidence="1">
    <location>
        <begin position="62"/>
        <end position="87"/>
    </location>
</feature>
<sequence length="87" mass="9947">MSRGSHTQIKQDRDQIVNVIKTVLAQGITPEQEARTTKQSNITQIDEMEVEDIQATTWNWNIKGSKQNSQPKSYSEVVRRPSITGYK</sequence>
<evidence type="ECO:0000256" key="1">
    <source>
        <dbReference type="SAM" id="MobiDB-lite"/>
    </source>
</evidence>
<keyword evidence="3" id="KW-1185">Reference proteome</keyword>
<comment type="caution">
    <text evidence="2">The sequence shown here is derived from an EMBL/GenBank/DDBJ whole genome shotgun (WGS) entry which is preliminary data.</text>
</comment>
<accession>A0ABN7V1I4</accession>
<proteinExistence type="predicted"/>
<dbReference type="Proteomes" id="UP000789901">
    <property type="component" value="Unassembled WGS sequence"/>
</dbReference>
<gene>
    <name evidence="2" type="ORF">GMARGA_LOCUS13268</name>
</gene>